<dbReference type="PANTHER" id="PTHR43214">
    <property type="entry name" value="TWO-COMPONENT RESPONSE REGULATOR"/>
    <property type="match status" value="1"/>
</dbReference>
<feature type="domain" description="Response regulatory" evidence="3">
    <location>
        <begin position="17"/>
        <end position="132"/>
    </location>
</feature>
<proteinExistence type="predicted"/>
<comment type="caution">
    <text evidence="4">The sequence shown here is derived from an EMBL/GenBank/DDBJ whole genome shotgun (WGS) entry which is preliminary data.</text>
</comment>
<reference evidence="4" key="1">
    <citation type="submission" date="2021-02" db="EMBL/GenBank/DDBJ databases">
        <title>Phycicoccus sp. MQZ13P-5T, whole genome shotgun sequence.</title>
        <authorList>
            <person name="Tuo L."/>
        </authorList>
    </citation>
    <scope>NUCLEOTIDE SEQUENCE</scope>
    <source>
        <strain evidence="4">MQZ13P-5</strain>
    </source>
</reference>
<dbReference type="CDD" id="cd17535">
    <property type="entry name" value="REC_NarL-like"/>
    <property type="match status" value="1"/>
</dbReference>
<protein>
    <submittedName>
        <fullName evidence="4">Response regulator transcription factor</fullName>
    </submittedName>
</protein>
<dbReference type="InterPro" id="IPR011006">
    <property type="entry name" value="CheY-like_superfamily"/>
</dbReference>
<dbReference type="RefSeq" id="WP_204133003.1">
    <property type="nucleotide sequence ID" value="NZ_JAFDVD010000027.1"/>
</dbReference>
<dbReference type="Gene3D" id="3.40.50.2300">
    <property type="match status" value="1"/>
</dbReference>
<dbReference type="PROSITE" id="PS50110">
    <property type="entry name" value="RESPONSE_REGULATORY"/>
    <property type="match status" value="1"/>
</dbReference>
<keyword evidence="1" id="KW-0238">DNA-binding</keyword>
<dbReference type="Pfam" id="PF00072">
    <property type="entry name" value="Response_reg"/>
    <property type="match status" value="1"/>
</dbReference>
<accession>A0ABS2CRV5</accession>
<gene>
    <name evidence="4" type="ORF">JQN70_19230</name>
</gene>
<dbReference type="EMBL" id="JAFDVD010000027">
    <property type="protein sequence ID" value="MBM6402533.1"/>
    <property type="molecule type" value="Genomic_DNA"/>
</dbReference>
<dbReference type="SUPFAM" id="SSF52172">
    <property type="entry name" value="CheY-like"/>
    <property type="match status" value="1"/>
</dbReference>
<evidence type="ECO:0000259" key="3">
    <source>
        <dbReference type="PROSITE" id="PS50110"/>
    </source>
</evidence>
<sequence length="136" mass="14576">MTAASHVTPEPDRDTTRVFICDDQADVLVALHEAVESVPGFRVVGTAGDGDGCLRGLRRHRPDLLVQDVSMPGGGPELTASVRAEHPALVIVAYSAHADPALRRALREAGADDYVVKTGRLAPLREALLRHKVPDQ</sequence>
<dbReference type="Proteomes" id="UP001430172">
    <property type="component" value="Unassembled WGS sequence"/>
</dbReference>
<keyword evidence="2" id="KW-0597">Phosphoprotein</keyword>
<name>A0ABS2CRV5_9MICO</name>
<organism evidence="4 5">
    <name type="scientific">Phycicoccus sonneratiae</name>
    <dbReference type="NCBI Taxonomy" id="2807628"/>
    <lineage>
        <taxon>Bacteria</taxon>
        <taxon>Bacillati</taxon>
        <taxon>Actinomycetota</taxon>
        <taxon>Actinomycetes</taxon>
        <taxon>Micrococcales</taxon>
        <taxon>Intrasporangiaceae</taxon>
        <taxon>Phycicoccus</taxon>
    </lineage>
</organism>
<dbReference type="InterPro" id="IPR039420">
    <property type="entry name" value="WalR-like"/>
</dbReference>
<evidence type="ECO:0000256" key="1">
    <source>
        <dbReference type="ARBA" id="ARBA00023125"/>
    </source>
</evidence>
<evidence type="ECO:0000256" key="2">
    <source>
        <dbReference type="PROSITE-ProRule" id="PRU00169"/>
    </source>
</evidence>
<dbReference type="SMART" id="SM00448">
    <property type="entry name" value="REC"/>
    <property type="match status" value="1"/>
</dbReference>
<keyword evidence="5" id="KW-1185">Reference proteome</keyword>
<dbReference type="InterPro" id="IPR058245">
    <property type="entry name" value="NreC/VraR/RcsB-like_REC"/>
</dbReference>
<evidence type="ECO:0000313" key="5">
    <source>
        <dbReference type="Proteomes" id="UP001430172"/>
    </source>
</evidence>
<dbReference type="InterPro" id="IPR001789">
    <property type="entry name" value="Sig_transdc_resp-reg_receiver"/>
</dbReference>
<evidence type="ECO:0000313" key="4">
    <source>
        <dbReference type="EMBL" id="MBM6402533.1"/>
    </source>
</evidence>
<feature type="modified residue" description="4-aspartylphosphate" evidence="2">
    <location>
        <position position="68"/>
    </location>
</feature>